<dbReference type="InterPro" id="IPR043128">
    <property type="entry name" value="Rev_trsase/Diguanyl_cyclase"/>
</dbReference>
<dbReference type="Gene3D" id="3.40.1170.60">
    <property type="match status" value="1"/>
</dbReference>
<keyword evidence="6 15" id="KW-0548">Nucleotidyltransferase</keyword>
<evidence type="ECO:0000256" key="2">
    <source>
        <dbReference type="ARBA" id="ARBA00010945"/>
    </source>
</evidence>
<evidence type="ECO:0000256" key="4">
    <source>
        <dbReference type="ARBA" id="ARBA00022490"/>
    </source>
</evidence>
<keyword evidence="16" id="KW-0732">Signal</keyword>
<keyword evidence="19" id="KW-1185">Reference proteome</keyword>
<keyword evidence="11 15" id="KW-0239">DNA-directed DNA polymerase</keyword>
<accession>A0ABQ6HAE3</accession>
<evidence type="ECO:0000256" key="10">
    <source>
        <dbReference type="ARBA" id="ARBA00022842"/>
    </source>
</evidence>
<dbReference type="Gene3D" id="1.10.150.20">
    <property type="entry name" value="5' to 3' exonuclease, C-terminal subdomain"/>
    <property type="match status" value="1"/>
</dbReference>
<dbReference type="Gene3D" id="3.30.70.270">
    <property type="match status" value="1"/>
</dbReference>
<dbReference type="Pfam" id="PF00817">
    <property type="entry name" value="IMS"/>
    <property type="match status" value="1"/>
</dbReference>
<evidence type="ECO:0000256" key="7">
    <source>
        <dbReference type="ARBA" id="ARBA00022705"/>
    </source>
</evidence>
<proteinExistence type="inferred from homology"/>
<comment type="caution">
    <text evidence="15">Lacks conserved residue(s) required for the propagation of feature annotation.</text>
</comment>
<sequence length="359" mass="39967">MAMFLLVILLTLFTRGLHSAAVEMRDNPAYANIPLAVGGEGKRSVLSTCNYMARSFGVRSAMPSVKAKMLCPNLKIVHGRMSVYKEVSDQVKAIFARYTDLIEPLSLDEAFLDVTDSEHCKGSATLIAEEIRQAIFLETGLTASAGVAPNKFLAKIASDENKPNGICVISPDKVTDFVHSLSLKKIPGIGPKTFEKLNRHGYYTCADVRQSNIKQLQMVVGSFAQSLYKRSFGEDNREVVSHRERKSVAVERTFSEDIVNSEEACWPLIEKLIPSLEKRLSKHQDRQIVKQGIKLKFADFNQTTVEQRSSKLDIVILQSLLQKALSRSSDRKVRLIGITIGFGEEAKNSTMQLDLPMVQ</sequence>
<dbReference type="InterPro" id="IPR053848">
    <property type="entry name" value="IMS_HHH_1"/>
</dbReference>
<keyword evidence="8 15" id="KW-0479">Metal-binding</keyword>
<dbReference type="CDD" id="cd03586">
    <property type="entry name" value="PolY_Pol_IV_kappa"/>
    <property type="match status" value="1"/>
</dbReference>
<keyword evidence="5 15" id="KW-0808">Transferase</keyword>
<dbReference type="InterPro" id="IPR017961">
    <property type="entry name" value="DNA_pol_Y-fam_little_finger"/>
</dbReference>
<dbReference type="InterPro" id="IPR050116">
    <property type="entry name" value="DNA_polymerase-Y"/>
</dbReference>
<feature type="binding site" evidence="15">
    <location>
        <position position="108"/>
    </location>
    <ligand>
        <name>Mg(2+)</name>
        <dbReference type="ChEBI" id="CHEBI:18420"/>
    </ligand>
</feature>
<dbReference type="Gene3D" id="3.30.1490.100">
    <property type="entry name" value="DNA polymerase, Y-family, little finger domain"/>
    <property type="match status" value="1"/>
</dbReference>
<comment type="caution">
    <text evidence="18">The sequence shown here is derived from an EMBL/GenBank/DDBJ whole genome shotgun (WGS) entry which is preliminary data.</text>
</comment>
<dbReference type="HAMAP" id="MF_01113">
    <property type="entry name" value="DNApol_IV"/>
    <property type="match status" value="1"/>
</dbReference>
<keyword evidence="9 15" id="KW-0227">DNA damage</keyword>
<dbReference type="InterPro" id="IPR043502">
    <property type="entry name" value="DNA/RNA_pol_sf"/>
</dbReference>
<evidence type="ECO:0000256" key="15">
    <source>
        <dbReference type="HAMAP-Rule" id="MF_01113"/>
    </source>
</evidence>
<dbReference type="InterPro" id="IPR036775">
    <property type="entry name" value="DNA_pol_Y-fam_lit_finger_sf"/>
</dbReference>
<dbReference type="PROSITE" id="PS50173">
    <property type="entry name" value="UMUC"/>
    <property type="match status" value="1"/>
</dbReference>
<keyword evidence="13 15" id="KW-0234">DNA repair</keyword>
<comment type="function">
    <text evidence="15">Poorly processive, error-prone DNA polymerase involved in untargeted mutagenesis. Copies undamaged DNA at stalled replication forks, which arise in vivo from mismatched or misaligned primer ends. These misaligned primers can be extended by PolIV. Exhibits no 3'-5' exonuclease (proofreading) activity. May be involved in translesional synthesis, in conjunction with the beta clamp from PolIII.</text>
</comment>
<evidence type="ECO:0000256" key="13">
    <source>
        <dbReference type="ARBA" id="ARBA00023204"/>
    </source>
</evidence>
<evidence type="ECO:0000256" key="5">
    <source>
        <dbReference type="ARBA" id="ARBA00022679"/>
    </source>
</evidence>
<evidence type="ECO:0000256" key="1">
    <source>
        <dbReference type="ARBA" id="ARBA00004496"/>
    </source>
</evidence>
<feature type="active site" evidence="15">
    <location>
        <position position="109"/>
    </location>
</feature>
<dbReference type="InterPro" id="IPR001126">
    <property type="entry name" value="UmuC"/>
</dbReference>
<keyword evidence="10 15" id="KW-0460">Magnesium</keyword>
<comment type="similarity">
    <text evidence="2 15">Belongs to the DNA polymerase type-Y family.</text>
</comment>
<gene>
    <name evidence="18" type="primary">dinB_2</name>
    <name evidence="15" type="synonym">dinB</name>
    <name evidence="18" type="ORF">tloyanaT_08290</name>
</gene>
<dbReference type="Proteomes" id="UP001157134">
    <property type="component" value="Unassembled WGS sequence"/>
</dbReference>
<evidence type="ECO:0000256" key="8">
    <source>
        <dbReference type="ARBA" id="ARBA00022723"/>
    </source>
</evidence>
<dbReference type="SUPFAM" id="SSF56672">
    <property type="entry name" value="DNA/RNA polymerases"/>
    <property type="match status" value="1"/>
</dbReference>
<dbReference type="Pfam" id="PF11799">
    <property type="entry name" value="IMS_C"/>
    <property type="match status" value="1"/>
</dbReference>
<organism evidence="18 19">
    <name type="scientific">Thalassotalea loyana</name>
    <dbReference type="NCBI Taxonomy" id="280483"/>
    <lineage>
        <taxon>Bacteria</taxon>
        <taxon>Pseudomonadati</taxon>
        <taxon>Pseudomonadota</taxon>
        <taxon>Gammaproteobacteria</taxon>
        <taxon>Alteromonadales</taxon>
        <taxon>Colwelliaceae</taxon>
        <taxon>Thalassotalea</taxon>
    </lineage>
</organism>
<feature type="signal peptide" evidence="16">
    <location>
        <begin position="1"/>
        <end position="20"/>
    </location>
</feature>
<dbReference type="InterPro" id="IPR022880">
    <property type="entry name" value="DNApol_IV"/>
</dbReference>
<evidence type="ECO:0000256" key="11">
    <source>
        <dbReference type="ARBA" id="ARBA00022932"/>
    </source>
</evidence>
<dbReference type="PANTHER" id="PTHR11076">
    <property type="entry name" value="DNA REPAIR POLYMERASE UMUC / TRANSFERASE FAMILY MEMBER"/>
    <property type="match status" value="1"/>
</dbReference>
<feature type="chain" id="PRO_5046339218" description="DNA polymerase IV" evidence="16">
    <location>
        <begin position="21"/>
        <end position="359"/>
    </location>
</feature>
<dbReference type="NCBIfam" id="NF002677">
    <property type="entry name" value="PRK02406.1"/>
    <property type="match status" value="1"/>
</dbReference>
<dbReference type="EC" id="2.7.7.7" evidence="15"/>
<feature type="domain" description="UmuC" evidence="17">
    <location>
        <begin position="20"/>
        <end position="190"/>
    </location>
</feature>
<name>A0ABQ6HAE3_9GAMM</name>
<evidence type="ECO:0000259" key="17">
    <source>
        <dbReference type="PROSITE" id="PS50173"/>
    </source>
</evidence>
<comment type="subunit">
    <text evidence="15">Monomer.</text>
</comment>
<keyword evidence="3 15" id="KW-0515">Mutator protein</keyword>
<comment type="cofactor">
    <cofactor evidence="15">
        <name>Mg(2+)</name>
        <dbReference type="ChEBI" id="CHEBI:18420"/>
    </cofactor>
    <text evidence="15">Binds 2 magnesium ions per subunit.</text>
</comment>
<evidence type="ECO:0000256" key="14">
    <source>
        <dbReference type="ARBA" id="ARBA00049244"/>
    </source>
</evidence>
<comment type="catalytic activity">
    <reaction evidence="14 15">
        <text>DNA(n) + a 2'-deoxyribonucleoside 5'-triphosphate = DNA(n+1) + diphosphate</text>
        <dbReference type="Rhea" id="RHEA:22508"/>
        <dbReference type="Rhea" id="RHEA-COMP:17339"/>
        <dbReference type="Rhea" id="RHEA-COMP:17340"/>
        <dbReference type="ChEBI" id="CHEBI:33019"/>
        <dbReference type="ChEBI" id="CHEBI:61560"/>
        <dbReference type="ChEBI" id="CHEBI:173112"/>
        <dbReference type="EC" id="2.7.7.7"/>
    </reaction>
</comment>
<keyword evidence="7 15" id="KW-0235">DNA replication</keyword>
<keyword evidence="12 15" id="KW-0238">DNA-binding</keyword>
<evidence type="ECO:0000313" key="18">
    <source>
        <dbReference type="EMBL" id="GLX84577.1"/>
    </source>
</evidence>
<dbReference type="Pfam" id="PF21999">
    <property type="entry name" value="IMS_HHH_1"/>
    <property type="match status" value="1"/>
</dbReference>
<evidence type="ECO:0000256" key="12">
    <source>
        <dbReference type="ARBA" id="ARBA00023125"/>
    </source>
</evidence>
<evidence type="ECO:0000256" key="9">
    <source>
        <dbReference type="ARBA" id="ARBA00022763"/>
    </source>
</evidence>
<feature type="site" description="Substrate discrimination" evidence="15">
    <location>
        <position position="19"/>
    </location>
</feature>
<comment type="subcellular location">
    <subcellularLocation>
        <location evidence="1 15">Cytoplasm</location>
    </subcellularLocation>
</comment>
<keyword evidence="4 15" id="KW-0963">Cytoplasm</keyword>
<evidence type="ECO:0000256" key="6">
    <source>
        <dbReference type="ARBA" id="ARBA00022695"/>
    </source>
</evidence>
<dbReference type="PANTHER" id="PTHR11076:SF33">
    <property type="entry name" value="DNA POLYMERASE KAPPA"/>
    <property type="match status" value="1"/>
</dbReference>
<dbReference type="EMBL" id="BSSV01000001">
    <property type="protein sequence ID" value="GLX84577.1"/>
    <property type="molecule type" value="Genomic_DNA"/>
</dbReference>
<dbReference type="SUPFAM" id="SSF100879">
    <property type="entry name" value="Lesion bypass DNA polymerase (Y-family), little finger domain"/>
    <property type="match status" value="1"/>
</dbReference>
<protein>
    <recommendedName>
        <fullName evidence="15">DNA polymerase IV</fullName>
        <shortName evidence="15">Pol IV</shortName>
        <ecNumber evidence="15">2.7.7.7</ecNumber>
    </recommendedName>
</protein>
<reference evidence="18 19" key="1">
    <citation type="submission" date="2023-03" db="EMBL/GenBank/DDBJ databases">
        <title>Thalassotalea loyana LMG 22536T draft genome sequence.</title>
        <authorList>
            <person name="Sawabe T."/>
        </authorList>
    </citation>
    <scope>NUCLEOTIDE SEQUENCE [LARGE SCALE GENOMIC DNA]</scope>
    <source>
        <strain evidence="18 19">LMG 22536</strain>
    </source>
</reference>
<evidence type="ECO:0000313" key="19">
    <source>
        <dbReference type="Proteomes" id="UP001157134"/>
    </source>
</evidence>
<evidence type="ECO:0000256" key="3">
    <source>
        <dbReference type="ARBA" id="ARBA00022457"/>
    </source>
</evidence>
<evidence type="ECO:0000256" key="16">
    <source>
        <dbReference type="SAM" id="SignalP"/>
    </source>
</evidence>